<dbReference type="GO" id="GO:0032979">
    <property type="term" value="P:protein insertion into mitochondrial inner membrane from matrix"/>
    <property type="evidence" value="ECO:0007669"/>
    <property type="project" value="TreeGrafter"/>
</dbReference>
<dbReference type="PANTHER" id="PTHR12428:SF65">
    <property type="entry name" value="CYTOCHROME C OXIDASE ASSEMBLY PROTEIN COX18, MITOCHONDRIAL"/>
    <property type="match status" value="1"/>
</dbReference>
<comment type="similarity">
    <text evidence="5">Belongs to the OXA1/ALB3/YidC family.</text>
</comment>
<feature type="transmembrane region" description="Helical" evidence="6">
    <location>
        <begin position="177"/>
        <end position="198"/>
    </location>
</feature>
<keyword evidence="3 6" id="KW-1133">Transmembrane helix</keyword>
<keyword evidence="2 5" id="KW-0812">Transmembrane</keyword>
<evidence type="ECO:0000256" key="4">
    <source>
        <dbReference type="ARBA" id="ARBA00023136"/>
    </source>
</evidence>
<keyword evidence="9" id="KW-1185">Reference proteome</keyword>
<reference evidence="8 9" key="1">
    <citation type="journal article" date="2019" name="Sci. Rep.">
        <title>Nanopore sequencing improves the draft genome of the human pathogenic amoeba Naegleria fowleri.</title>
        <authorList>
            <person name="Liechti N."/>
            <person name="Schurch N."/>
            <person name="Bruggmann R."/>
            <person name="Wittwer M."/>
        </authorList>
    </citation>
    <scope>NUCLEOTIDE SEQUENCE [LARGE SCALE GENOMIC DNA]</scope>
    <source>
        <strain evidence="8 9">ATCC 30894</strain>
    </source>
</reference>
<organism evidence="8 9">
    <name type="scientific">Naegleria fowleri</name>
    <name type="common">Brain eating amoeba</name>
    <dbReference type="NCBI Taxonomy" id="5763"/>
    <lineage>
        <taxon>Eukaryota</taxon>
        <taxon>Discoba</taxon>
        <taxon>Heterolobosea</taxon>
        <taxon>Tetramitia</taxon>
        <taxon>Eutetramitia</taxon>
        <taxon>Vahlkampfiidae</taxon>
        <taxon>Naegleria</taxon>
    </lineage>
</organism>
<feature type="transmembrane region" description="Helical" evidence="6">
    <location>
        <begin position="350"/>
        <end position="368"/>
    </location>
</feature>
<evidence type="ECO:0000256" key="1">
    <source>
        <dbReference type="ARBA" id="ARBA00004141"/>
    </source>
</evidence>
<evidence type="ECO:0000256" key="5">
    <source>
        <dbReference type="RuleBase" id="RU003945"/>
    </source>
</evidence>
<evidence type="ECO:0000256" key="6">
    <source>
        <dbReference type="SAM" id="Phobius"/>
    </source>
</evidence>
<evidence type="ECO:0000259" key="7">
    <source>
        <dbReference type="Pfam" id="PF02096"/>
    </source>
</evidence>
<dbReference type="GO" id="GO:0005743">
    <property type="term" value="C:mitochondrial inner membrane"/>
    <property type="evidence" value="ECO:0007669"/>
    <property type="project" value="TreeGrafter"/>
</dbReference>
<feature type="transmembrane region" description="Helical" evidence="6">
    <location>
        <begin position="252"/>
        <end position="272"/>
    </location>
</feature>
<dbReference type="PANTHER" id="PTHR12428">
    <property type="entry name" value="OXA1"/>
    <property type="match status" value="1"/>
</dbReference>
<dbReference type="CDD" id="cd20069">
    <property type="entry name" value="5TM_Oxa1-like"/>
    <property type="match status" value="1"/>
</dbReference>
<sequence length="429" mass="48278">MQRLSRSAFQHGTTKQQSCLLMSKTNTIIMNHRVPSTWFGNTKSFKGFSHHDYQESISRCFSVNLAKRNIGSTEEKISSTPTTAATPNASVQSFETVSNTTTSTAQSVPPQKPVAFEEPLHEKQSFNLDDFEDDVAGQQLEAAESISSLFSSFTDYINPSKILEACIVALHDAGCPWWGSIALVGFGLRMLMSPLNIMSMRASTIMSKMGNSFTQLKKDQVDPKKSPAEREHARRSYDEMAKKEGFKMSHMFLPLIQSPLFIAFFFCLNRMAREVEGFQWGGMLWFTDLTLKDPTYILPIISASCFMAVFLVNTFLRSAGSGRLQSVIAVGMGIFSFALVPFTGRLPAALFMYWIPSNLFQIIFYLLMSRKPIKRYFKIPDVDTAKGANKGMDKIEKMIDKFMPTKAKSPVHAKLMTKQDFDKIRGIKH</sequence>
<dbReference type="GeneID" id="68110770"/>
<dbReference type="VEuPathDB" id="AmoebaDB:FDP41_003552"/>
<dbReference type="RefSeq" id="XP_044562273.1">
    <property type="nucleotide sequence ID" value="XM_044706869.1"/>
</dbReference>
<dbReference type="VEuPathDB" id="AmoebaDB:NfTy_070560"/>
<dbReference type="AlphaFoldDB" id="A0A6A5BUZ1"/>
<dbReference type="OrthoDB" id="2148490at2759"/>
<feature type="transmembrane region" description="Helical" evidence="6">
    <location>
        <begin position="296"/>
        <end position="315"/>
    </location>
</feature>
<evidence type="ECO:0000256" key="3">
    <source>
        <dbReference type="ARBA" id="ARBA00022989"/>
    </source>
</evidence>
<evidence type="ECO:0000256" key="2">
    <source>
        <dbReference type="ARBA" id="ARBA00022692"/>
    </source>
</evidence>
<gene>
    <name evidence="8" type="ORF">FDP41_003552</name>
</gene>
<protein>
    <recommendedName>
        <fullName evidence="7">Membrane insertase YidC/Oxa/ALB C-terminal domain-containing protein</fullName>
    </recommendedName>
</protein>
<name>A0A6A5BUZ1_NAEFO</name>
<dbReference type="EMBL" id="VFQX01000034">
    <property type="protein sequence ID" value="KAF0977560.1"/>
    <property type="molecule type" value="Genomic_DNA"/>
</dbReference>
<feature type="transmembrane region" description="Helical" evidence="6">
    <location>
        <begin position="327"/>
        <end position="344"/>
    </location>
</feature>
<dbReference type="GO" id="GO:0032977">
    <property type="term" value="F:membrane insertase activity"/>
    <property type="evidence" value="ECO:0007669"/>
    <property type="project" value="InterPro"/>
</dbReference>
<evidence type="ECO:0000313" key="9">
    <source>
        <dbReference type="Proteomes" id="UP000444721"/>
    </source>
</evidence>
<comment type="subcellular location">
    <subcellularLocation>
        <location evidence="1 5">Membrane</location>
        <topology evidence="1 5">Multi-pass membrane protein</topology>
    </subcellularLocation>
</comment>
<dbReference type="InterPro" id="IPR001708">
    <property type="entry name" value="YidC/ALB3/OXA1/COX18"/>
</dbReference>
<feature type="domain" description="Membrane insertase YidC/Oxa/ALB C-terminal" evidence="7">
    <location>
        <begin position="177"/>
        <end position="368"/>
    </location>
</feature>
<comment type="caution">
    <text evidence="8">The sequence shown here is derived from an EMBL/GenBank/DDBJ whole genome shotgun (WGS) entry which is preliminary data.</text>
</comment>
<dbReference type="OMA" id="ADCHTSH"/>
<evidence type="ECO:0000313" key="8">
    <source>
        <dbReference type="EMBL" id="KAF0977560.1"/>
    </source>
</evidence>
<dbReference type="Proteomes" id="UP000444721">
    <property type="component" value="Unassembled WGS sequence"/>
</dbReference>
<accession>A0A6A5BUZ1</accession>
<dbReference type="InterPro" id="IPR028055">
    <property type="entry name" value="YidC/Oxa/ALB_C"/>
</dbReference>
<dbReference type="Pfam" id="PF02096">
    <property type="entry name" value="60KD_IMP"/>
    <property type="match status" value="1"/>
</dbReference>
<dbReference type="VEuPathDB" id="AmoebaDB:NF0063660"/>
<proteinExistence type="inferred from homology"/>
<keyword evidence="4 6" id="KW-0472">Membrane</keyword>